<evidence type="ECO:0000313" key="3">
    <source>
        <dbReference type="Proteomes" id="UP000789396"/>
    </source>
</evidence>
<sequence>KINGFGFPAYIEWIGKHSKIIFIVFMKLVIMSDDNMVLESEDTDLYEPENIDSYEPENVDLGNPVYSDLDEPGCSDLDEPDGVDLDRSESNDMDSNDNNEDTFQSSTLSQTAFKRIIEGLDIQANVLSNDRLKEILINSEDKILQNLREYAHDSAEISHLRESLQERFLEPTKPIQLAAFFDPRTKDMQIFTENEKQQTISEVHVEYLELATDYYEADNLSDLTSNDIMHIKDIFFNPATNCIQEDSDQDDNNITN</sequence>
<feature type="compositionally biased region" description="Acidic residues" evidence="1">
    <location>
        <begin position="91"/>
        <end position="100"/>
    </location>
</feature>
<feature type="compositionally biased region" description="Acidic residues" evidence="1">
    <location>
        <begin position="68"/>
        <end position="83"/>
    </location>
</feature>
<dbReference type="Proteomes" id="UP000789396">
    <property type="component" value="Unassembled WGS sequence"/>
</dbReference>
<evidence type="ECO:0000313" key="2">
    <source>
        <dbReference type="EMBL" id="CAG8675300.1"/>
    </source>
</evidence>
<protein>
    <submittedName>
        <fullName evidence="2">16276_t:CDS:1</fullName>
    </submittedName>
</protein>
<feature type="compositionally biased region" description="Acidic residues" evidence="1">
    <location>
        <begin position="48"/>
        <end position="58"/>
    </location>
</feature>
<keyword evidence="3" id="KW-1185">Reference proteome</keyword>
<name>A0A9N9EDF5_9GLOM</name>
<comment type="caution">
    <text evidence="2">The sequence shown here is derived from an EMBL/GenBank/DDBJ whole genome shotgun (WGS) entry which is preliminary data.</text>
</comment>
<reference evidence="2" key="1">
    <citation type="submission" date="2021-06" db="EMBL/GenBank/DDBJ databases">
        <authorList>
            <person name="Kallberg Y."/>
            <person name="Tangrot J."/>
            <person name="Rosling A."/>
        </authorList>
    </citation>
    <scope>NUCLEOTIDE SEQUENCE</scope>
    <source>
        <strain evidence="2">IN212</strain>
    </source>
</reference>
<dbReference type="OrthoDB" id="2284502at2759"/>
<feature type="non-terminal residue" evidence="2">
    <location>
        <position position="1"/>
    </location>
</feature>
<evidence type="ECO:0000256" key="1">
    <source>
        <dbReference type="SAM" id="MobiDB-lite"/>
    </source>
</evidence>
<gene>
    <name evidence="2" type="ORF">RFULGI_LOCUS9393</name>
</gene>
<organism evidence="2 3">
    <name type="scientific">Racocetra fulgida</name>
    <dbReference type="NCBI Taxonomy" id="60492"/>
    <lineage>
        <taxon>Eukaryota</taxon>
        <taxon>Fungi</taxon>
        <taxon>Fungi incertae sedis</taxon>
        <taxon>Mucoromycota</taxon>
        <taxon>Glomeromycotina</taxon>
        <taxon>Glomeromycetes</taxon>
        <taxon>Diversisporales</taxon>
        <taxon>Gigasporaceae</taxon>
        <taxon>Racocetra</taxon>
    </lineage>
</organism>
<feature type="non-terminal residue" evidence="2">
    <location>
        <position position="256"/>
    </location>
</feature>
<proteinExistence type="predicted"/>
<dbReference type="AlphaFoldDB" id="A0A9N9EDF5"/>
<accession>A0A9N9EDF5</accession>
<feature type="region of interest" description="Disordered" evidence="1">
    <location>
        <begin position="48"/>
        <end position="106"/>
    </location>
</feature>
<dbReference type="EMBL" id="CAJVPZ010016700">
    <property type="protein sequence ID" value="CAG8675300.1"/>
    <property type="molecule type" value="Genomic_DNA"/>
</dbReference>